<dbReference type="Gene3D" id="3.40.630.30">
    <property type="match status" value="1"/>
</dbReference>
<comment type="caution">
    <text evidence="3">The sequence shown here is derived from an EMBL/GenBank/DDBJ whole genome shotgun (WGS) entry which is preliminary data.</text>
</comment>
<evidence type="ECO:0000259" key="2">
    <source>
        <dbReference type="PROSITE" id="PS51462"/>
    </source>
</evidence>
<dbReference type="Pfam" id="PF00293">
    <property type="entry name" value="NUDIX"/>
    <property type="match status" value="1"/>
</dbReference>
<dbReference type="InterPro" id="IPR015797">
    <property type="entry name" value="NUDIX_hydrolase-like_dom_sf"/>
</dbReference>
<dbReference type="InterPro" id="IPR040618">
    <property type="entry name" value="Pre-Nudix"/>
</dbReference>
<dbReference type="RefSeq" id="WP_128987319.1">
    <property type="nucleotide sequence ID" value="NZ_PDJZ01000015.1"/>
</dbReference>
<name>A0A4Q0ZAF5_9BACT</name>
<organism evidence="3 4">
    <name type="scientific">Arcobacter cloacae</name>
    <dbReference type="NCBI Taxonomy" id="1054034"/>
    <lineage>
        <taxon>Bacteria</taxon>
        <taxon>Pseudomonadati</taxon>
        <taxon>Campylobacterota</taxon>
        <taxon>Epsilonproteobacteria</taxon>
        <taxon>Campylobacterales</taxon>
        <taxon>Arcobacteraceae</taxon>
        <taxon>Arcobacter</taxon>
    </lineage>
</organism>
<sequence>MNNTSLENIGCFTTVLDPYNGITIDEKYLPNTKEEFEINLDFLIKSVENRRNLIWIYIDIKKSDFIPIAVNRGFIFHSCDENYILVVKRLKEEAIIPTGANHTLGVGAVVINENNELLVIKEKYFHIGYKLPGGHIDNCEMISTALEREVLEETGIEVEFESIISLGHFYPHQFHKSNLYILCTATPKTYEINIQDTQEITDAKWVDVNEYLVDIDVLDYSKAIVLAALEYKGFIKVNQEVLSHIKKDFELFFPRESKKLV</sequence>
<evidence type="ECO:0000313" key="4">
    <source>
        <dbReference type="Proteomes" id="UP000290870"/>
    </source>
</evidence>
<dbReference type="PANTHER" id="PTHR13994:SF13">
    <property type="entry name" value="FI03680P"/>
    <property type="match status" value="1"/>
</dbReference>
<dbReference type="InterPro" id="IPR020084">
    <property type="entry name" value="NUDIX_hydrolase_CS"/>
</dbReference>
<protein>
    <submittedName>
        <fullName evidence="3">DNA mismatch repair protein MutT</fullName>
    </submittedName>
</protein>
<dbReference type="EMBL" id="PDJZ01000015">
    <property type="protein sequence ID" value="RXJ83177.1"/>
    <property type="molecule type" value="Genomic_DNA"/>
</dbReference>
<dbReference type="Pfam" id="PF18290">
    <property type="entry name" value="Nudix_hydro"/>
    <property type="match status" value="1"/>
</dbReference>
<dbReference type="PROSITE" id="PS51462">
    <property type="entry name" value="NUDIX"/>
    <property type="match status" value="1"/>
</dbReference>
<feature type="domain" description="Nudix hydrolase" evidence="2">
    <location>
        <begin position="101"/>
        <end position="230"/>
    </location>
</feature>
<keyword evidence="1" id="KW-0378">Hydrolase</keyword>
<dbReference type="InterPro" id="IPR000086">
    <property type="entry name" value="NUDIX_hydrolase_dom"/>
</dbReference>
<dbReference type="AlphaFoldDB" id="A0A4Q0ZAF5"/>
<dbReference type="GO" id="GO:0035529">
    <property type="term" value="F:NADH pyrophosphatase activity"/>
    <property type="evidence" value="ECO:0007669"/>
    <property type="project" value="TreeGrafter"/>
</dbReference>
<dbReference type="SUPFAM" id="SSF55811">
    <property type="entry name" value="Nudix"/>
    <property type="match status" value="1"/>
</dbReference>
<dbReference type="GO" id="GO:0047631">
    <property type="term" value="F:ADP-ribose diphosphatase activity"/>
    <property type="evidence" value="ECO:0007669"/>
    <property type="project" value="TreeGrafter"/>
</dbReference>
<evidence type="ECO:0000313" key="3">
    <source>
        <dbReference type="EMBL" id="RXJ83177.1"/>
    </source>
</evidence>
<reference evidence="3 4" key="1">
    <citation type="submission" date="2017-10" db="EMBL/GenBank/DDBJ databases">
        <title>Genomics of the genus Arcobacter.</title>
        <authorList>
            <person name="Perez-Cataluna A."/>
            <person name="Figueras M.J."/>
        </authorList>
    </citation>
    <scope>NUCLEOTIDE SEQUENCE [LARGE SCALE GENOMIC DNA]</scope>
    <source>
        <strain evidence="3 4">F26</strain>
    </source>
</reference>
<dbReference type="InterPro" id="IPR003293">
    <property type="entry name" value="Nudix_hydrolase6-like"/>
</dbReference>
<proteinExistence type="predicted"/>
<dbReference type="GO" id="GO:0051287">
    <property type="term" value="F:NAD binding"/>
    <property type="evidence" value="ECO:0007669"/>
    <property type="project" value="TreeGrafter"/>
</dbReference>
<dbReference type="PROSITE" id="PS00893">
    <property type="entry name" value="NUDIX_BOX"/>
    <property type="match status" value="1"/>
</dbReference>
<dbReference type="CDD" id="cd04670">
    <property type="entry name" value="NUDIX_ASFGF2_Nudt6"/>
    <property type="match status" value="1"/>
</dbReference>
<dbReference type="Gene3D" id="3.90.79.10">
    <property type="entry name" value="Nucleoside Triphosphate Pyrophosphohydrolase"/>
    <property type="match status" value="1"/>
</dbReference>
<evidence type="ECO:0000256" key="1">
    <source>
        <dbReference type="ARBA" id="ARBA00022801"/>
    </source>
</evidence>
<dbReference type="PANTHER" id="PTHR13994">
    <property type="entry name" value="NUDIX HYDROLASE RELATED"/>
    <property type="match status" value="1"/>
</dbReference>
<dbReference type="Proteomes" id="UP000290870">
    <property type="component" value="Unassembled WGS sequence"/>
</dbReference>
<gene>
    <name evidence="3" type="ORF">CRU90_10940</name>
</gene>
<accession>A0A4Q0ZAF5</accession>
<dbReference type="OrthoDB" id="5348044at2"/>